<protein>
    <submittedName>
        <fullName evidence="2">Endonuclease/exonuclease/phosphatase family protein</fullName>
    </submittedName>
</protein>
<dbReference type="EMBL" id="CP060712">
    <property type="protein sequence ID" value="QNN50657.1"/>
    <property type="molecule type" value="Genomic_DNA"/>
</dbReference>
<keyword evidence="2" id="KW-0540">Nuclease</keyword>
<dbReference type="Proteomes" id="UP000515976">
    <property type="component" value="Chromosome"/>
</dbReference>
<dbReference type="RefSeq" id="WP_166098785.1">
    <property type="nucleotide sequence ID" value="NZ_CP060712.1"/>
</dbReference>
<keyword evidence="2" id="KW-0269">Exonuclease</keyword>
<proteinExistence type="predicted"/>
<evidence type="ECO:0000259" key="1">
    <source>
        <dbReference type="Pfam" id="PF03372"/>
    </source>
</evidence>
<dbReference type="GO" id="GO:0004527">
    <property type="term" value="F:exonuclease activity"/>
    <property type="evidence" value="ECO:0007669"/>
    <property type="project" value="UniProtKB-KW"/>
</dbReference>
<dbReference type="GO" id="GO:0004519">
    <property type="term" value="F:endonuclease activity"/>
    <property type="evidence" value="ECO:0007669"/>
    <property type="project" value="UniProtKB-KW"/>
</dbReference>
<dbReference type="AlphaFoldDB" id="A0A7G9R4Y2"/>
<gene>
    <name evidence="2" type="ORF">H9L10_06860</name>
</gene>
<reference evidence="2 3" key="1">
    <citation type="submission" date="2020-08" db="EMBL/GenBank/DDBJ databases">
        <title>Genome sequence of Phycicoccus endophyticus JCM 31784T.</title>
        <authorList>
            <person name="Hyun D.-W."/>
            <person name="Bae J.-W."/>
        </authorList>
    </citation>
    <scope>NUCLEOTIDE SEQUENCE [LARGE SCALE GENOMIC DNA]</scope>
    <source>
        <strain evidence="2 3">JCM 31784</strain>
    </source>
</reference>
<evidence type="ECO:0000313" key="3">
    <source>
        <dbReference type="Proteomes" id="UP000515976"/>
    </source>
</evidence>
<evidence type="ECO:0000313" key="2">
    <source>
        <dbReference type="EMBL" id="QNN50657.1"/>
    </source>
</evidence>
<organism evidence="2 3">
    <name type="scientific">Phycicoccus endophyticus</name>
    <dbReference type="NCBI Taxonomy" id="1690220"/>
    <lineage>
        <taxon>Bacteria</taxon>
        <taxon>Bacillati</taxon>
        <taxon>Actinomycetota</taxon>
        <taxon>Actinomycetes</taxon>
        <taxon>Micrococcales</taxon>
        <taxon>Intrasporangiaceae</taxon>
        <taxon>Phycicoccus</taxon>
    </lineage>
</organism>
<keyword evidence="3" id="KW-1185">Reference proteome</keyword>
<feature type="domain" description="Endonuclease/exonuclease/phosphatase" evidence="1">
    <location>
        <begin position="10"/>
        <end position="216"/>
    </location>
</feature>
<keyword evidence="2" id="KW-0255">Endonuclease</keyword>
<keyword evidence="2" id="KW-0378">Hydrolase</keyword>
<sequence length="235" mass="25450">MPGQRLRVATYNTRDFLDDHRLAARLVRALDPDLLCLQEVPRRLGGPTRVRRFADACGMRWSGRHTGSGGTTVLTSPRTSLLRAAHHRLPVRWPDRTRGWAEAEVGLADGAVLTAVSVHLGLRASERVRHARSVLAALAGRGPVVLAGDLNEEPEGPVGRLLLAGGLRLAGPPLPTYPARAPRRRLDVLLVSPGIRVLDAGEVAVPDGVWQRASDHRPAWVDLELGGPLRSRGRA</sequence>
<name>A0A7G9R4Y2_9MICO</name>
<dbReference type="Pfam" id="PF03372">
    <property type="entry name" value="Exo_endo_phos"/>
    <property type="match status" value="1"/>
</dbReference>
<dbReference type="SUPFAM" id="SSF56219">
    <property type="entry name" value="DNase I-like"/>
    <property type="match status" value="1"/>
</dbReference>
<dbReference type="Gene3D" id="3.60.10.10">
    <property type="entry name" value="Endonuclease/exonuclease/phosphatase"/>
    <property type="match status" value="1"/>
</dbReference>
<dbReference type="InterPro" id="IPR036691">
    <property type="entry name" value="Endo/exonu/phosph_ase_sf"/>
</dbReference>
<dbReference type="InterPro" id="IPR005135">
    <property type="entry name" value="Endo/exonuclease/phosphatase"/>
</dbReference>
<dbReference type="KEGG" id="pei:H9L10_06860"/>
<accession>A0A7G9R4Y2</accession>